<evidence type="ECO:0000256" key="6">
    <source>
        <dbReference type="ARBA" id="ARBA00030642"/>
    </source>
</evidence>
<evidence type="ECO:0000313" key="11">
    <source>
        <dbReference type="Proteomes" id="UP001139410"/>
    </source>
</evidence>
<dbReference type="AlphaFoldDB" id="A0A9X1QKK0"/>
<evidence type="ECO:0000256" key="2">
    <source>
        <dbReference type="ARBA" id="ARBA00007656"/>
    </source>
</evidence>
<keyword evidence="8 10" id="KW-0413">Isomerase</keyword>
<dbReference type="SUPFAM" id="SSF54534">
    <property type="entry name" value="FKBP-like"/>
    <property type="match status" value="1"/>
</dbReference>
<evidence type="ECO:0000313" key="10">
    <source>
        <dbReference type="EMBL" id="MCF2513722.1"/>
    </source>
</evidence>
<dbReference type="InterPro" id="IPR046357">
    <property type="entry name" value="PPIase_dom_sf"/>
</dbReference>
<dbReference type="RefSeq" id="WP_235066222.1">
    <property type="nucleotide sequence ID" value="NZ_JAKFGM010000001.1"/>
</dbReference>
<accession>A0A9X1QKK0</accession>
<dbReference type="EC" id="5.2.1.8" evidence="3"/>
<dbReference type="Pfam" id="PF00639">
    <property type="entry name" value="Rotamase"/>
    <property type="match status" value="1"/>
</dbReference>
<protein>
    <recommendedName>
        <fullName evidence="4">Parvulin-like PPIase</fullName>
        <ecNumber evidence="3">5.2.1.8</ecNumber>
    </recommendedName>
    <alternativeName>
        <fullName evidence="6">Peptidyl-prolyl cis-trans isomerase plp</fullName>
    </alternativeName>
    <alternativeName>
        <fullName evidence="7">Rotamase plp</fullName>
    </alternativeName>
</protein>
<gene>
    <name evidence="10" type="ORF">LVY65_01390</name>
</gene>
<name>A0A9X1QKK0_9SPHN</name>
<dbReference type="GO" id="GO:0003755">
    <property type="term" value="F:peptidyl-prolyl cis-trans isomerase activity"/>
    <property type="evidence" value="ECO:0007669"/>
    <property type="project" value="UniProtKB-KW"/>
</dbReference>
<evidence type="ECO:0000256" key="8">
    <source>
        <dbReference type="PROSITE-ProRule" id="PRU00278"/>
    </source>
</evidence>
<dbReference type="Proteomes" id="UP001139410">
    <property type="component" value="Unassembled WGS sequence"/>
</dbReference>
<dbReference type="PANTHER" id="PTHR47245">
    <property type="entry name" value="PEPTIDYLPROLYL ISOMERASE"/>
    <property type="match status" value="1"/>
</dbReference>
<keyword evidence="11" id="KW-1185">Reference proteome</keyword>
<keyword evidence="5 8" id="KW-0697">Rotamase</keyword>
<evidence type="ECO:0000256" key="5">
    <source>
        <dbReference type="ARBA" id="ARBA00023110"/>
    </source>
</evidence>
<comment type="similarity">
    <text evidence="2">Belongs to the PpiC/parvulin rotamase family.</text>
</comment>
<evidence type="ECO:0000256" key="7">
    <source>
        <dbReference type="ARBA" id="ARBA00031484"/>
    </source>
</evidence>
<feature type="domain" description="PpiC" evidence="9">
    <location>
        <begin position="149"/>
        <end position="251"/>
    </location>
</feature>
<evidence type="ECO:0000256" key="4">
    <source>
        <dbReference type="ARBA" id="ARBA00018370"/>
    </source>
</evidence>
<dbReference type="Gene3D" id="3.10.50.40">
    <property type="match status" value="1"/>
</dbReference>
<evidence type="ECO:0000259" key="9">
    <source>
        <dbReference type="PROSITE" id="PS50198"/>
    </source>
</evidence>
<reference evidence="10" key="1">
    <citation type="submission" date="2022-01" db="EMBL/GenBank/DDBJ databases">
        <authorList>
            <person name="Jo J.-H."/>
            <person name="Im W.-T."/>
        </authorList>
    </citation>
    <scope>NUCLEOTIDE SEQUENCE</scope>
    <source>
        <strain evidence="10">G124</strain>
    </source>
</reference>
<dbReference type="PROSITE" id="PS50198">
    <property type="entry name" value="PPIC_PPIASE_2"/>
    <property type="match status" value="1"/>
</dbReference>
<evidence type="ECO:0000256" key="3">
    <source>
        <dbReference type="ARBA" id="ARBA00013194"/>
    </source>
</evidence>
<organism evidence="10 11">
    <name type="scientific">Sphingomonas cremea</name>
    <dbReference type="NCBI Taxonomy" id="2904799"/>
    <lineage>
        <taxon>Bacteria</taxon>
        <taxon>Pseudomonadati</taxon>
        <taxon>Pseudomonadota</taxon>
        <taxon>Alphaproteobacteria</taxon>
        <taxon>Sphingomonadales</taxon>
        <taxon>Sphingomonadaceae</taxon>
        <taxon>Sphingomonas</taxon>
    </lineage>
</organism>
<evidence type="ECO:0000256" key="1">
    <source>
        <dbReference type="ARBA" id="ARBA00000971"/>
    </source>
</evidence>
<dbReference type="InterPro" id="IPR050245">
    <property type="entry name" value="PrsA_foldase"/>
</dbReference>
<dbReference type="PANTHER" id="PTHR47245:SF2">
    <property type="entry name" value="PEPTIDYL-PROLYL CIS-TRANS ISOMERASE HP_0175-RELATED"/>
    <property type="match status" value="1"/>
</dbReference>
<comment type="caution">
    <text evidence="10">The sequence shown here is derived from an EMBL/GenBank/DDBJ whole genome shotgun (WGS) entry which is preliminary data.</text>
</comment>
<dbReference type="EMBL" id="JAKFGM010000001">
    <property type="protein sequence ID" value="MCF2513722.1"/>
    <property type="molecule type" value="Genomic_DNA"/>
</dbReference>
<proteinExistence type="inferred from homology"/>
<dbReference type="InterPro" id="IPR000297">
    <property type="entry name" value="PPIase_PpiC"/>
</dbReference>
<sequence>MTRRLDVINLEDPAQRPAPGMMSSCETGGCGGGPEPMIPPPPTFGEVRVNGVEIAPEAIAQEIQHHPAPDAETAWTEAARALAVRELLLQEARRLGVHAEPERDEAGRCEADDDALVRSLLEKAVTPAQAGEEECRRYYEAYHERFRTPDLFEAAHILIEPESDDEAAWEAAEQRAREIARQVGDDPNAFAAAARNCSGCASAQQDGSLGQIRRGELVESIQRGLESLGDGETGREPVRSRFGWHVLRHQRRIPGRTIPFDMARSKIADTLEARSWSCEAARYVAGLAARGTFEGILIEGAGR</sequence>
<dbReference type="InterPro" id="IPR027304">
    <property type="entry name" value="Trigger_fact/SurA_dom_sf"/>
</dbReference>
<comment type="catalytic activity">
    <reaction evidence="1">
        <text>[protein]-peptidylproline (omega=180) = [protein]-peptidylproline (omega=0)</text>
        <dbReference type="Rhea" id="RHEA:16237"/>
        <dbReference type="Rhea" id="RHEA-COMP:10747"/>
        <dbReference type="Rhea" id="RHEA-COMP:10748"/>
        <dbReference type="ChEBI" id="CHEBI:83833"/>
        <dbReference type="ChEBI" id="CHEBI:83834"/>
        <dbReference type="EC" id="5.2.1.8"/>
    </reaction>
</comment>
<dbReference type="SUPFAM" id="SSF109998">
    <property type="entry name" value="Triger factor/SurA peptide-binding domain-like"/>
    <property type="match status" value="1"/>
</dbReference>